<dbReference type="GO" id="GO:0006886">
    <property type="term" value="P:intracellular protein transport"/>
    <property type="evidence" value="ECO:0007669"/>
    <property type="project" value="UniProtKB-UniRule"/>
</dbReference>
<evidence type="ECO:0000256" key="1">
    <source>
        <dbReference type="ARBA" id="ARBA00004308"/>
    </source>
</evidence>
<evidence type="ECO:0000256" key="2">
    <source>
        <dbReference type="ARBA" id="ARBA00022448"/>
    </source>
</evidence>
<name>R7TC94_CAPTE</name>
<dbReference type="OMA" id="DYGYIQN"/>
<dbReference type="Gene3D" id="2.60.40.1170">
    <property type="entry name" value="Mu homology domain, subdomain B"/>
    <property type="match status" value="2"/>
</dbReference>
<keyword evidence="3 5" id="KW-0653">Protein transport</keyword>
<dbReference type="PANTHER" id="PTHR10529">
    <property type="entry name" value="AP COMPLEX SUBUNIT MU"/>
    <property type="match status" value="1"/>
</dbReference>
<dbReference type="GO" id="GO:0030131">
    <property type="term" value="C:clathrin adaptor complex"/>
    <property type="evidence" value="ECO:0007669"/>
    <property type="project" value="UniProtKB-UniRule"/>
</dbReference>
<evidence type="ECO:0000313" key="9">
    <source>
        <dbReference type="Proteomes" id="UP000014760"/>
    </source>
</evidence>
<dbReference type="InterPro" id="IPR036168">
    <property type="entry name" value="AP2_Mu_C_sf"/>
</dbReference>
<keyword evidence="9" id="KW-1185">Reference proteome</keyword>
<dbReference type="EMBL" id="KB310625">
    <property type="protein sequence ID" value="ELT91142.1"/>
    <property type="molecule type" value="Genomic_DNA"/>
</dbReference>
<dbReference type="GO" id="GO:0012505">
    <property type="term" value="C:endomembrane system"/>
    <property type="evidence" value="ECO:0007669"/>
    <property type="project" value="UniProtKB-SubCell"/>
</dbReference>
<dbReference type="HOGENOM" id="CLU_026996_5_0_1"/>
<protein>
    <recommendedName>
        <fullName evidence="6">MHD domain-containing protein</fullName>
    </recommendedName>
</protein>
<reference evidence="8" key="3">
    <citation type="submission" date="2015-06" db="UniProtKB">
        <authorList>
            <consortium name="EnsemblMetazoa"/>
        </authorList>
    </citation>
    <scope>IDENTIFICATION</scope>
</reference>
<comment type="similarity">
    <text evidence="5">Belongs to the adaptor complexes medium subunit family.</text>
</comment>
<organism evidence="7">
    <name type="scientific">Capitella teleta</name>
    <name type="common">Polychaete worm</name>
    <dbReference type="NCBI Taxonomy" id="283909"/>
    <lineage>
        <taxon>Eukaryota</taxon>
        <taxon>Metazoa</taxon>
        <taxon>Spiralia</taxon>
        <taxon>Lophotrochozoa</taxon>
        <taxon>Annelida</taxon>
        <taxon>Polychaeta</taxon>
        <taxon>Sedentaria</taxon>
        <taxon>Scolecida</taxon>
        <taxon>Capitellidae</taxon>
        <taxon>Capitella</taxon>
    </lineage>
</organism>
<dbReference type="AlphaFoldDB" id="R7TC94"/>
<dbReference type="InterPro" id="IPR001392">
    <property type="entry name" value="Clathrin_mu"/>
</dbReference>
<comment type="subcellular location">
    <subcellularLocation>
        <location evidence="1">Endomembrane system</location>
    </subcellularLocation>
</comment>
<dbReference type="InterPro" id="IPR028565">
    <property type="entry name" value="MHD"/>
</dbReference>
<reference evidence="9" key="1">
    <citation type="submission" date="2012-12" db="EMBL/GenBank/DDBJ databases">
        <authorList>
            <person name="Hellsten U."/>
            <person name="Grimwood J."/>
            <person name="Chapman J.A."/>
            <person name="Shapiro H."/>
            <person name="Aerts A."/>
            <person name="Otillar R.P."/>
            <person name="Terry A.Y."/>
            <person name="Boore J.L."/>
            <person name="Simakov O."/>
            <person name="Marletaz F."/>
            <person name="Cho S.-J."/>
            <person name="Edsinger-Gonzales E."/>
            <person name="Havlak P."/>
            <person name="Kuo D.-H."/>
            <person name="Larsson T."/>
            <person name="Lv J."/>
            <person name="Arendt D."/>
            <person name="Savage R."/>
            <person name="Osoegawa K."/>
            <person name="de Jong P."/>
            <person name="Lindberg D.R."/>
            <person name="Seaver E.C."/>
            <person name="Weisblat D.A."/>
            <person name="Putnam N.H."/>
            <person name="Grigoriev I.V."/>
            <person name="Rokhsar D.S."/>
        </authorList>
    </citation>
    <scope>NUCLEOTIDE SEQUENCE</scope>
    <source>
        <strain evidence="9">I ESC-2004</strain>
    </source>
</reference>
<dbReference type="InterPro" id="IPR011012">
    <property type="entry name" value="Longin-like_dom_sf"/>
</dbReference>
<accession>R7TC94</accession>
<evidence type="ECO:0000256" key="4">
    <source>
        <dbReference type="ARBA" id="ARBA00023136"/>
    </source>
</evidence>
<gene>
    <name evidence="7" type="ORF">CAPTEDRAFT_147922</name>
</gene>
<proteinExistence type="inferred from homology"/>
<evidence type="ECO:0000259" key="6">
    <source>
        <dbReference type="PROSITE" id="PS51072"/>
    </source>
</evidence>
<dbReference type="InterPro" id="IPR050431">
    <property type="entry name" value="Adaptor_comp_med_subunit"/>
</dbReference>
<dbReference type="EMBL" id="AMQN01013952">
    <property type="status" value="NOT_ANNOTATED_CDS"/>
    <property type="molecule type" value="Genomic_DNA"/>
</dbReference>
<dbReference type="OrthoDB" id="10259133at2759"/>
<dbReference type="PRINTS" id="PR00314">
    <property type="entry name" value="CLATHRINADPT"/>
</dbReference>
<dbReference type="SUPFAM" id="SSF49447">
    <property type="entry name" value="Second domain of Mu2 adaptin subunit (ap50) of ap2 adaptor"/>
    <property type="match status" value="1"/>
</dbReference>
<dbReference type="Gene3D" id="3.30.450.60">
    <property type="match status" value="1"/>
</dbReference>
<keyword evidence="2 5" id="KW-0813">Transport</keyword>
<dbReference type="PIRSF" id="PIRSF005992">
    <property type="entry name" value="Clathrin_mu"/>
    <property type="match status" value="1"/>
</dbReference>
<dbReference type="PROSITE" id="PS51072">
    <property type="entry name" value="MHD"/>
    <property type="match status" value="1"/>
</dbReference>
<evidence type="ECO:0000313" key="7">
    <source>
        <dbReference type="EMBL" id="ELT91142.1"/>
    </source>
</evidence>
<dbReference type="Proteomes" id="UP000014760">
    <property type="component" value="Unassembled WGS sequence"/>
</dbReference>
<dbReference type="SUPFAM" id="SSF64356">
    <property type="entry name" value="SNARE-like"/>
    <property type="match status" value="1"/>
</dbReference>
<reference evidence="7 9" key="2">
    <citation type="journal article" date="2013" name="Nature">
        <title>Insights into bilaterian evolution from three spiralian genomes.</title>
        <authorList>
            <person name="Simakov O."/>
            <person name="Marletaz F."/>
            <person name="Cho S.J."/>
            <person name="Edsinger-Gonzales E."/>
            <person name="Havlak P."/>
            <person name="Hellsten U."/>
            <person name="Kuo D.H."/>
            <person name="Larsson T."/>
            <person name="Lv J."/>
            <person name="Arendt D."/>
            <person name="Savage R."/>
            <person name="Osoegawa K."/>
            <person name="de Jong P."/>
            <person name="Grimwood J."/>
            <person name="Chapman J.A."/>
            <person name="Shapiro H."/>
            <person name="Aerts A."/>
            <person name="Otillar R.P."/>
            <person name="Terry A.Y."/>
            <person name="Boore J.L."/>
            <person name="Grigoriev I.V."/>
            <person name="Lindberg D.R."/>
            <person name="Seaver E.C."/>
            <person name="Weisblat D.A."/>
            <person name="Putnam N.H."/>
            <person name="Rokhsar D.S."/>
        </authorList>
    </citation>
    <scope>NUCLEOTIDE SEQUENCE</scope>
    <source>
        <strain evidence="7 9">I ESC-2004</strain>
    </source>
</reference>
<dbReference type="GO" id="GO:0016192">
    <property type="term" value="P:vesicle-mediated transport"/>
    <property type="evidence" value="ECO:0007669"/>
    <property type="project" value="InterPro"/>
</dbReference>
<feature type="domain" description="MHD" evidence="6">
    <location>
        <begin position="192"/>
        <end position="454"/>
    </location>
</feature>
<evidence type="ECO:0000313" key="8">
    <source>
        <dbReference type="EnsemblMetazoa" id="CapteP147922"/>
    </source>
</evidence>
<dbReference type="Pfam" id="PF00928">
    <property type="entry name" value="Adap_comp_sub"/>
    <property type="match status" value="1"/>
</dbReference>
<keyword evidence="4" id="KW-0472">Membrane</keyword>
<evidence type="ECO:0000256" key="3">
    <source>
        <dbReference type="ARBA" id="ARBA00022927"/>
    </source>
</evidence>
<dbReference type="STRING" id="283909.R7TC94"/>
<dbReference type="EnsemblMetazoa" id="CapteT147922">
    <property type="protein sequence ID" value="CapteP147922"/>
    <property type="gene ID" value="CapteG147922"/>
</dbReference>
<evidence type="ECO:0000256" key="5">
    <source>
        <dbReference type="PIRNR" id="PIRNR005992"/>
    </source>
</evidence>
<sequence>MATAISQLFIISHNGEILVHKYLRRDLHLNAAAAFKEQLQEADAVLAPHWQHCSASFFHISRPPGLYLGSACPEPSCSPSVAAVVMIEQLSHIYQLLRDFCGRVTEASLRANMALVQEVLDECLADGHFQLSATHKLKPFIQSDPEMEQRCSAASCPASSSPGLFGLEHRCVPSEASSRPVIQPRSAQEQRKNEVFVDVIEKISVLVAPSGQVTRCEVLGDMRLKSFLVGSTALIKLGLNEALTVGGHEHRAYGRTLHLDQCTFHSAVNLAEFESSRILALYPPEGEFSLMKYSLSGVDIRLPIRVYTYTREDGAHDLELNLQLRCDTPNTCAALDVHVQLPVPKSTSAISQLLGGPGQSAHFDAVQKQVEWKVKRIPGKGEASVGLKLIGARSSSSSLGQNKHLGPIAVHFEVSGFVCSMLQVRFLRVFDREHSYVPHRWLRYITTPDSYLVQLQ</sequence>